<proteinExistence type="predicted"/>
<accession>A0A0G0X1I1</accession>
<reference evidence="1 2" key="1">
    <citation type="journal article" date="2015" name="Nature">
        <title>rRNA introns, odd ribosomes, and small enigmatic genomes across a large radiation of phyla.</title>
        <authorList>
            <person name="Brown C.T."/>
            <person name="Hug L.A."/>
            <person name="Thomas B.C."/>
            <person name="Sharon I."/>
            <person name="Castelle C.J."/>
            <person name="Singh A."/>
            <person name="Wilkins M.J."/>
            <person name="Williams K.H."/>
            <person name="Banfield J.F."/>
        </authorList>
    </citation>
    <scope>NUCLEOTIDE SEQUENCE [LARGE SCALE GENOMIC DNA]</scope>
</reference>
<gene>
    <name evidence="1" type="ORF">UU77_C0065G0002</name>
</gene>
<dbReference type="EMBL" id="LCBX01000065">
    <property type="protein sequence ID" value="KKS18865.1"/>
    <property type="molecule type" value="Genomic_DNA"/>
</dbReference>
<evidence type="ECO:0000313" key="1">
    <source>
        <dbReference type="EMBL" id="KKS18865.1"/>
    </source>
</evidence>
<name>A0A0G0X1I1_UNCKA</name>
<organism evidence="1 2">
    <name type="scientific">candidate division WWE3 bacterium GW2011_GWC1_41_7</name>
    <dbReference type="NCBI Taxonomy" id="1619119"/>
    <lineage>
        <taxon>Bacteria</taxon>
        <taxon>Katanobacteria</taxon>
    </lineage>
</organism>
<evidence type="ECO:0000313" key="2">
    <source>
        <dbReference type="Proteomes" id="UP000034507"/>
    </source>
</evidence>
<dbReference type="AlphaFoldDB" id="A0A0G0X1I1"/>
<protein>
    <submittedName>
        <fullName evidence="1">Uncharacterized protein</fullName>
    </submittedName>
</protein>
<sequence>MGSQKANGTVQIWIHSHYDESTDQSEQAEHYKKVRTKALSSINPDAIPVISFRGFEILPSKVTHPEQI</sequence>
<comment type="caution">
    <text evidence="1">The sequence shown here is derived from an EMBL/GenBank/DDBJ whole genome shotgun (WGS) entry which is preliminary data.</text>
</comment>
<dbReference type="Proteomes" id="UP000034507">
    <property type="component" value="Unassembled WGS sequence"/>
</dbReference>